<protein>
    <submittedName>
        <fullName evidence="7">PilZ domain-containing protein</fullName>
    </submittedName>
</protein>
<dbReference type="Gene3D" id="2.30.110.10">
    <property type="entry name" value="Electron Transport, Fmn-binding Protein, Chain A"/>
    <property type="match status" value="1"/>
</dbReference>
<evidence type="ECO:0000259" key="5">
    <source>
        <dbReference type="Pfam" id="PF07238"/>
    </source>
</evidence>
<dbReference type="Gene3D" id="2.40.10.220">
    <property type="entry name" value="predicted glycosyltransferase like domains"/>
    <property type="match status" value="1"/>
</dbReference>
<dbReference type="Proteomes" id="UP000269041">
    <property type="component" value="Unassembled WGS sequence"/>
</dbReference>
<dbReference type="EMBL" id="RSFA01000155">
    <property type="protein sequence ID" value="RSD28535.1"/>
    <property type="molecule type" value="Genomic_DNA"/>
</dbReference>
<comment type="caution">
    <text evidence="7">The sequence shown here is derived from an EMBL/GenBank/DDBJ whole genome shotgun (WGS) entry which is preliminary data.</text>
</comment>
<organism evidence="7 8">
    <name type="scientific">Vibrio pectenicida</name>
    <dbReference type="NCBI Taxonomy" id="62763"/>
    <lineage>
        <taxon>Bacteria</taxon>
        <taxon>Pseudomonadati</taxon>
        <taxon>Pseudomonadota</taxon>
        <taxon>Gammaproteobacteria</taxon>
        <taxon>Vibrionales</taxon>
        <taxon>Vibrionaceae</taxon>
        <taxon>Vibrio</taxon>
    </lineage>
</organism>
<evidence type="ECO:0000313" key="8">
    <source>
        <dbReference type="Proteomes" id="UP000269041"/>
    </source>
</evidence>
<evidence type="ECO:0000256" key="1">
    <source>
        <dbReference type="ARBA" id="ARBA00022636"/>
    </source>
</evidence>
<proteinExistence type="predicted"/>
<dbReference type="Pfam" id="PF07238">
    <property type="entry name" value="PilZ"/>
    <property type="match status" value="1"/>
</dbReference>
<accession>A0A427TWJ7</accession>
<evidence type="ECO:0000313" key="7">
    <source>
        <dbReference type="EMBL" id="RSD28535.1"/>
    </source>
</evidence>
<evidence type="ECO:0000259" key="6">
    <source>
        <dbReference type="Pfam" id="PF12945"/>
    </source>
</evidence>
<dbReference type="InterPro" id="IPR009926">
    <property type="entry name" value="T3SS_YcgR_PilZN"/>
</dbReference>
<dbReference type="InterPro" id="IPR012349">
    <property type="entry name" value="Split_barrel_FMN-bd"/>
</dbReference>
<reference evidence="7 8" key="1">
    <citation type="submission" date="2018-12" db="EMBL/GenBank/DDBJ databases">
        <title>Genomic taxonomy of the Vibrionaceae family.</title>
        <authorList>
            <person name="Gomez-Gil B."/>
            <person name="Enciso-Ibarra K."/>
        </authorList>
    </citation>
    <scope>NUCLEOTIDE SEQUENCE [LARGE SCALE GENOMIC DNA]</scope>
    <source>
        <strain evidence="7 8">CAIM 594</strain>
    </source>
</reference>
<evidence type="ECO:0000256" key="2">
    <source>
        <dbReference type="ARBA" id="ARBA00022741"/>
    </source>
</evidence>
<evidence type="ECO:0000256" key="4">
    <source>
        <dbReference type="SAM" id="MobiDB-lite"/>
    </source>
</evidence>
<keyword evidence="1" id="KW-0973">c-di-GMP</keyword>
<feature type="domain" description="Type III secretion system flagellar brake protein YcgR PilZN" evidence="6">
    <location>
        <begin position="74"/>
        <end position="147"/>
    </location>
</feature>
<keyword evidence="8" id="KW-1185">Reference proteome</keyword>
<dbReference type="OrthoDB" id="5586887at2"/>
<gene>
    <name evidence="7" type="ORF">EJA03_19190</name>
</gene>
<keyword evidence="3" id="KW-0975">Bacterial flagellum</keyword>
<keyword evidence="2" id="KW-0547">Nucleotide-binding</keyword>
<dbReference type="SUPFAM" id="SSF141371">
    <property type="entry name" value="PilZ domain-like"/>
    <property type="match status" value="2"/>
</dbReference>
<dbReference type="GO" id="GO:0035438">
    <property type="term" value="F:cyclic-di-GMP binding"/>
    <property type="evidence" value="ECO:0007669"/>
    <property type="project" value="InterPro"/>
</dbReference>
<sequence length="274" mass="30213">MNIAEQAKGNIEVRTSPIELEEGSDSSPKQPKERDSAIAKISASICFAEDAFLDVMTLCDVMCVVYTPTGKALKCRTKYIGCHSSNALLLEMPMISPQEKSQFIRPGYSIKAYVISSKGEGARVCFKSKIECVLSGGDIDLLFITLPKATQVIVGLRESVRLDISLNGILDPSDKQYPCQIRDISQQGCLIVVDRGKTNYRVGSLIRLKVLTQSDDTPVVDDILEVMVQNATKTSCYMKYGVKFEDKCLEAVCAIIEGLHFCSLQQKFMLGKTD</sequence>
<name>A0A427TWJ7_9VIBR</name>
<dbReference type="InterPro" id="IPR009875">
    <property type="entry name" value="PilZ_domain"/>
</dbReference>
<dbReference type="RefSeq" id="WP_125323343.1">
    <property type="nucleotide sequence ID" value="NZ_AP024891.1"/>
</dbReference>
<feature type="domain" description="PilZ" evidence="5">
    <location>
        <begin position="157"/>
        <end position="246"/>
    </location>
</feature>
<dbReference type="AlphaFoldDB" id="A0A427TWJ7"/>
<feature type="region of interest" description="Disordered" evidence="4">
    <location>
        <begin position="1"/>
        <end position="34"/>
    </location>
</feature>
<dbReference type="Pfam" id="PF12945">
    <property type="entry name" value="PilZNR"/>
    <property type="match status" value="1"/>
</dbReference>
<evidence type="ECO:0000256" key="3">
    <source>
        <dbReference type="ARBA" id="ARBA00023143"/>
    </source>
</evidence>